<gene>
    <name evidence="1" type="ORF">GCM10011339_44480</name>
</gene>
<name>A0ABQ1VB68_9BACT</name>
<evidence type="ECO:0000313" key="2">
    <source>
        <dbReference type="Proteomes" id="UP000647339"/>
    </source>
</evidence>
<protein>
    <submittedName>
        <fullName evidence="1">Uncharacterized protein</fullName>
    </submittedName>
</protein>
<organism evidence="1 2">
    <name type="scientific">Echinicola rosea</name>
    <dbReference type="NCBI Taxonomy" id="1807691"/>
    <lineage>
        <taxon>Bacteria</taxon>
        <taxon>Pseudomonadati</taxon>
        <taxon>Bacteroidota</taxon>
        <taxon>Cytophagia</taxon>
        <taxon>Cytophagales</taxon>
        <taxon>Cyclobacteriaceae</taxon>
        <taxon>Echinicola</taxon>
    </lineage>
</organism>
<accession>A0ABQ1VB68</accession>
<evidence type="ECO:0000313" key="1">
    <source>
        <dbReference type="EMBL" id="GGF51012.1"/>
    </source>
</evidence>
<keyword evidence="2" id="KW-1185">Reference proteome</keyword>
<dbReference type="Proteomes" id="UP000647339">
    <property type="component" value="Unassembled WGS sequence"/>
</dbReference>
<sequence length="142" mass="16376">MYSSNSELMLYQALSSGFKGRMGRSPVNQEEKDLKLLSAILVGPRQSLLREIPKSYHTLTVACGPPQIELCLRNKMKGTSKRAGIFAFSHYHFFTFQEVDKKRTTLEVIALAHPREQLPLILLHKPRNVFWTCFMDVFLENF</sequence>
<dbReference type="EMBL" id="BMIU01000037">
    <property type="protein sequence ID" value="GGF51012.1"/>
    <property type="molecule type" value="Genomic_DNA"/>
</dbReference>
<proteinExistence type="predicted"/>
<reference evidence="2" key="1">
    <citation type="journal article" date="2019" name="Int. J. Syst. Evol. Microbiol.">
        <title>The Global Catalogue of Microorganisms (GCM) 10K type strain sequencing project: providing services to taxonomists for standard genome sequencing and annotation.</title>
        <authorList>
            <consortium name="The Broad Institute Genomics Platform"/>
            <consortium name="The Broad Institute Genome Sequencing Center for Infectious Disease"/>
            <person name="Wu L."/>
            <person name="Ma J."/>
        </authorList>
    </citation>
    <scope>NUCLEOTIDE SEQUENCE [LARGE SCALE GENOMIC DNA]</scope>
    <source>
        <strain evidence="2">CGMCC 1.15407</strain>
    </source>
</reference>
<comment type="caution">
    <text evidence="1">The sequence shown here is derived from an EMBL/GenBank/DDBJ whole genome shotgun (WGS) entry which is preliminary data.</text>
</comment>